<dbReference type="InterPro" id="IPR019109">
    <property type="entry name" value="MamF_MmsF"/>
</dbReference>
<name>A0ABP7K5B1_9MICO</name>
<evidence type="ECO:0000256" key="3">
    <source>
        <dbReference type="ARBA" id="ARBA00022989"/>
    </source>
</evidence>
<keyword evidence="7" id="KW-1185">Reference proteome</keyword>
<comment type="caution">
    <text evidence="6">The sequence shown here is derived from an EMBL/GenBank/DDBJ whole genome shotgun (WGS) entry which is preliminary data.</text>
</comment>
<evidence type="ECO:0000256" key="4">
    <source>
        <dbReference type="ARBA" id="ARBA00023136"/>
    </source>
</evidence>
<evidence type="ECO:0000313" key="7">
    <source>
        <dbReference type="Proteomes" id="UP001501803"/>
    </source>
</evidence>
<gene>
    <name evidence="6" type="ORF">GCM10022381_05590</name>
</gene>
<feature type="transmembrane region" description="Helical" evidence="5">
    <location>
        <begin position="87"/>
        <end position="108"/>
    </location>
</feature>
<evidence type="ECO:0000256" key="5">
    <source>
        <dbReference type="SAM" id="Phobius"/>
    </source>
</evidence>
<dbReference type="EMBL" id="BAABCN010000002">
    <property type="protein sequence ID" value="GAA3864635.1"/>
    <property type="molecule type" value="Genomic_DNA"/>
</dbReference>
<proteinExistence type="predicted"/>
<dbReference type="Pfam" id="PF09685">
    <property type="entry name" value="MamF_MmsF"/>
    <property type="match status" value="1"/>
</dbReference>
<dbReference type="Proteomes" id="UP001501803">
    <property type="component" value="Unassembled WGS sequence"/>
</dbReference>
<accession>A0ABP7K5B1</accession>
<protein>
    <submittedName>
        <fullName evidence="6">DUF4870 domain-containing protein</fullName>
    </submittedName>
</protein>
<feature type="transmembrane region" description="Helical" evidence="5">
    <location>
        <begin position="25"/>
        <end position="49"/>
    </location>
</feature>
<comment type="subcellular location">
    <subcellularLocation>
        <location evidence="1">Membrane</location>
        <topology evidence="1">Multi-pass membrane protein</topology>
    </subcellularLocation>
</comment>
<sequence>MTDMPPPTNDPYQAQVPMNPADERLWATLIHIGGILFGFLPALIGYLVLKDRGPFIREHSATALNFQITLLIAYVVGWITLIFLIGFFILAAAWVLSIVFGIMAALAANRGEPYVYPLAIKFVS</sequence>
<keyword evidence="4 5" id="KW-0472">Membrane</keyword>
<reference evidence="7" key="1">
    <citation type="journal article" date="2019" name="Int. J. Syst. Evol. Microbiol.">
        <title>The Global Catalogue of Microorganisms (GCM) 10K type strain sequencing project: providing services to taxonomists for standard genome sequencing and annotation.</title>
        <authorList>
            <consortium name="The Broad Institute Genomics Platform"/>
            <consortium name="The Broad Institute Genome Sequencing Center for Infectious Disease"/>
            <person name="Wu L."/>
            <person name="Ma J."/>
        </authorList>
    </citation>
    <scope>NUCLEOTIDE SEQUENCE [LARGE SCALE GENOMIC DNA]</scope>
    <source>
        <strain evidence="7">JCM 17021</strain>
    </source>
</reference>
<feature type="transmembrane region" description="Helical" evidence="5">
    <location>
        <begin position="61"/>
        <end position="81"/>
    </location>
</feature>
<dbReference type="RefSeq" id="WP_345062051.1">
    <property type="nucleotide sequence ID" value="NZ_BAABCN010000002.1"/>
</dbReference>
<organism evidence="6 7">
    <name type="scientific">Leifsonia kafniensis</name>
    <dbReference type="NCBI Taxonomy" id="475957"/>
    <lineage>
        <taxon>Bacteria</taxon>
        <taxon>Bacillati</taxon>
        <taxon>Actinomycetota</taxon>
        <taxon>Actinomycetes</taxon>
        <taxon>Micrococcales</taxon>
        <taxon>Microbacteriaceae</taxon>
        <taxon>Leifsonia</taxon>
    </lineage>
</organism>
<evidence type="ECO:0000313" key="6">
    <source>
        <dbReference type="EMBL" id="GAA3864635.1"/>
    </source>
</evidence>
<keyword evidence="3 5" id="KW-1133">Transmembrane helix</keyword>
<evidence type="ECO:0000256" key="1">
    <source>
        <dbReference type="ARBA" id="ARBA00004141"/>
    </source>
</evidence>
<keyword evidence="2 5" id="KW-0812">Transmembrane</keyword>
<evidence type="ECO:0000256" key="2">
    <source>
        <dbReference type="ARBA" id="ARBA00022692"/>
    </source>
</evidence>